<sequence length="159" mass="17517">MAKRPEPTLTEEARAYVVASLACFDPPGVVAKAVREEFGLQITPQSVEAYDPTKRAGRKLSAKWRALFEETRKTFLEDTSRIGASHKAVRLRALERMAQRAETQGNVVVAAQLYEQIAKEMGNAYTNRRELTGKDGKDLPMAPPVSAVAIFALPSNGRD</sequence>
<evidence type="ECO:0000313" key="2">
    <source>
        <dbReference type="Proteomes" id="UP000639859"/>
    </source>
</evidence>
<dbReference type="RefSeq" id="WP_198574319.1">
    <property type="nucleotide sequence ID" value="NZ_JADWOX010000001.1"/>
</dbReference>
<dbReference type="Pfam" id="PF10045">
    <property type="entry name" value="DUF2280"/>
    <property type="match status" value="1"/>
</dbReference>
<comment type="caution">
    <text evidence="1">The sequence shown here is derived from an EMBL/GenBank/DDBJ whole genome shotgun (WGS) entry which is preliminary data.</text>
</comment>
<evidence type="ECO:0000313" key="1">
    <source>
        <dbReference type="EMBL" id="MBI1682363.1"/>
    </source>
</evidence>
<proteinExistence type="predicted"/>
<name>A0ABS0SUJ0_9CAUL</name>
<organism evidence="1 2">
    <name type="scientific">Caulobacter hibisci</name>
    <dbReference type="NCBI Taxonomy" id="2035993"/>
    <lineage>
        <taxon>Bacteria</taxon>
        <taxon>Pseudomonadati</taxon>
        <taxon>Pseudomonadota</taxon>
        <taxon>Alphaproteobacteria</taxon>
        <taxon>Caulobacterales</taxon>
        <taxon>Caulobacteraceae</taxon>
        <taxon>Caulobacter</taxon>
    </lineage>
</organism>
<gene>
    <name evidence="1" type="ORF">I4Q42_01630</name>
</gene>
<keyword evidence="2" id="KW-1185">Reference proteome</keyword>
<reference evidence="1 2" key="1">
    <citation type="submission" date="2020-11" db="EMBL/GenBank/DDBJ databases">
        <title>genome sequence of strain KACC 18849.</title>
        <authorList>
            <person name="Gao J."/>
            <person name="Zhang X."/>
        </authorList>
    </citation>
    <scope>NUCLEOTIDE SEQUENCE [LARGE SCALE GENOMIC DNA]</scope>
    <source>
        <strain evidence="1 2">KACC 18849</strain>
    </source>
</reference>
<accession>A0ABS0SUJ0</accession>
<dbReference type="Proteomes" id="UP000639859">
    <property type="component" value="Unassembled WGS sequence"/>
</dbReference>
<protein>
    <submittedName>
        <fullName evidence="1">DUF2280 domain-containing protein</fullName>
    </submittedName>
</protein>
<dbReference type="EMBL" id="JADWOX010000001">
    <property type="protein sequence ID" value="MBI1682363.1"/>
    <property type="molecule type" value="Genomic_DNA"/>
</dbReference>
<dbReference type="InterPro" id="IPR018738">
    <property type="entry name" value="DUF2280"/>
</dbReference>